<dbReference type="Proteomes" id="UP001234216">
    <property type="component" value="Unassembled WGS sequence"/>
</dbReference>
<proteinExistence type="predicted"/>
<sequence>MDCIAGVPRKPWSLPFTAEPQEVAALRRIVRLHLGLWGLHGVIDAAQLCVSELVSNVISHVGTGTPGTLVVSMSGTRVRIEVHDSDPRALPVLLDAGLDAESGRGMALISAVTDRWGVQLQADQKVTWCELPTGLSSAEEHSGGARVNRVESLLSNYGCEREHLWLAGTGAVAVVEEAAIDVMVDVLHWLRAHGRDADEALDRAQVRFEAEAEETEVLTT</sequence>
<dbReference type="InterPro" id="IPR036890">
    <property type="entry name" value="HATPase_C_sf"/>
</dbReference>
<keyword evidence="1" id="KW-0418">Kinase</keyword>
<keyword evidence="1" id="KW-0723">Serine/threonine-protein kinase</keyword>
<dbReference type="GO" id="GO:0004674">
    <property type="term" value="F:protein serine/threonine kinase activity"/>
    <property type="evidence" value="ECO:0007669"/>
    <property type="project" value="UniProtKB-KW"/>
</dbReference>
<dbReference type="PANTHER" id="PTHR35526">
    <property type="entry name" value="ANTI-SIGMA-F FACTOR RSBW-RELATED"/>
    <property type="match status" value="1"/>
</dbReference>
<dbReference type="SUPFAM" id="SSF55874">
    <property type="entry name" value="ATPase domain of HSP90 chaperone/DNA topoisomerase II/histidine kinase"/>
    <property type="match status" value="1"/>
</dbReference>
<dbReference type="EMBL" id="JAUSZV010000005">
    <property type="protein sequence ID" value="MDQ0910268.1"/>
    <property type="molecule type" value="Genomic_DNA"/>
</dbReference>
<dbReference type="AlphaFoldDB" id="A0AAW8FN72"/>
<evidence type="ECO:0000259" key="2">
    <source>
        <dbReference type="Pfam" id="PF13581"/>
    </source>
</evidence>
<dbReference type="Pfam" id="PF13581">
    <property type="entry name" value="HATPase_c_2"/>
    <property type="match status" value="1"/>
</dbReference>
<name>A0AAW8FN72_9ACTN</name>
<dbReference type="Gene3D" id="3.30.565.10">
    <property type="entry name" value="Histidine kinase-like ATPase, C-terminal domain"/>
    <property type="match status" value="1"/>
</dbReference>
<evidence type="ECO:0000256" key="1">
    <source>
        <dbReference type="ARBA" id="ARBA00022527"/>
    </source>
</evidence>
<comment type="caution">
    <text evidence="3">The sequence shown here is derived from an EMBL/GenBank/DDBJ whole genome shotgun (WGS) entry which is preliminary data.</text>
</comment>
<evidence type="ECO:0000313" key="3">
    <source>
        <dbReference type="EMBL" id="MDQ0910268.1"/>
    </source>
</evidence>
<keyword evidence="1" id="KW-0808">Transferase</keyword>
<dbReference type="PANTHER" id="PTHR35526:SF3">
    <property type="entry name" value="ANTI-SIGMA-F FACTOR RSBW"/>
    <property type="match status" value="1"/>
</dbReference>
<protein>
    <submittedName>
        <fullName evidence="3">Anti-sigma regulatory factor (Ser/Thr protein kinase)</fullName>
    </submittedName>
</protein>
<dbReference type="CDD" id="cd16936">
    <property type="entry name" value="HATPase_RsbW-like"/>
    <property type="match status" value="1"/>
</dbReference>
<feature type="domain" description="Histidine kinase/HSP90-like ATPase" evidence="2">
    <location>
        <begin position="16"/>
        <end position="119"/>
    </location>
</feature>
<organism evidence="3 4">
    <name type="scientific">Streptomyces canus</name>
    <dbReference type="NCBI Taxonomy" id="58343"/>
    <lineage>
        <taxon>Bacteria</taxon>
        <taxon>Bacillati</taxon>
        <taxon>Actinomycetota</taxon>
        <taxon>Actinomycetes</taxon>
        <taxon>Kitasatosporales</taxon>
        <taxon>Streptomycetaceae</taxon>
        <taxon>Streptomyces</taxon>
        <taxon>Streptomyces aurantiacus group</taxon>
    </lineage>
</organism>
<dbReference type="InterPro" id="IPR003594">
    <property type="entry name" value="HATPase_dom"/>
</dbReference>
<evidence type="ECO:0000313" key="4">
    <source>
        <dbReference type="Proteomes" id="UP001234216"/>
    </source>
</evidence>
<accession>A0AAW8FN72</accession>
<dbReference type="InterPro" id="IPR050267">
    <property type="entry name" value="Anti-sigma-factor_SerPK"/>
</dbReference>
<reference evidence="3" key="1">
    <citation type="submission" date="2023-07" db="EMBL/GenBank/DDBJ databases">
        <title>Comparative genomics of wheat-associated soil bacteria to identify genetic determinants of phenazine resistance.</title>
        <authorList>
            <person name="Mouncey N."/>
        </authorList>
    </citation>
    <scope>NUCLEOTIDE SEQUENCE</scope>
    <source>
        <strain evidence="3">V4I22</strain>
    </source>
</reference>
<gene>
    <name evidence="3" type="ORF">QFZ22_006253</name>
</gene>
<dbReference type="RefSeq" id="WP_306980749.1">
    <property type="nucleotide sequence ID" value="NZ_JAUSZV010000005.1"/>
</dbReference>